<dbReference type="Proteomes" id="UP000247523">
    <property type="component" value="Unassembled WGS sequence"/>
</dbReference>
<dbReference type="AlphaFoldDB" id="A0A318ELJ2"/>
<sequence length="107" mass="12703">MEEIKAYKPKCCSKAYMTKSGARKHKKKCFKNPDNKACLTCKYFIKDYNTVYVPPRGDSNYGDDDYEEPYYFCDFDGKTLMSVHIKPMKLEKHYQSECEHWELKEGD</sequence>
<protein>
    <submittedName>
        <fullName evidence="1">Uncharacterized protein</fullName>
    </submittedName>
</protein>
<comment type="caution">
    <text evidence="1">The sequence shown here is derived from an EMBL/GenBank/DDBJ whole genome shotgun (WGS) entry which is preliminary data.</text>
</comment>
<reference evidence="1 2" key="1">
    <citation type="submission" date="2018-05" db="EMBL/GenBank/DDBJ databases">
        <title>Genomic Encyclopedia of Type Strains, Phase IV (KMG-IV): sequencing the most valuable type-strain genomes for metagenomic binning, comparative biology and taxonomic classification.</title>
        <authorList>
            <person name="Goeker M."/>
        </authorList>
    </citation>
    <scope>NUCLEOTIDE SEQUENCE [LARGE SCALE GENOMIC DNA]</scope>
    <source>
        <strain evidence="1 2">DSM 28816</strain>
    </source>
</reference>
<dbReference type="EMBL" id="QICS01000008">
    <property type="protein sequence ID" value="PXV88396.1"/>
    <property type="molecule type" value="Genomic_DNA"/>
</dbReference>
<organism evidence="1 2">
    <name type="scientific">Lachnotalea glycerini</name>
    <dbReference type="NCBI Taxonomy" id="1763509"/>
    <lineage>
        <taxon>Bacteria</taxon>
        <taxon>Bacillati</taxon>
        <taxon>Bacillota</taxon>
        <taxon>Clostridia</taxon>
        <taxon>Lachnospirales</taxon>
        <taxon>Lachnospiraceae</taxon>
        <taxon>Lachnotalea</taxon>
    </lineage>
</organism>
<proteinExistence type="predicted"/>
<evidence type="ECO:0000313" key="1">
    <source>
        <dbReference type="EMBL" id="PXV88396.1"/>
    </source>
</evidence>
<accession>A0A318ELJ2</accession>
<evidence type="ECO:0000313" key="2">
    <source>
        <dbReference type="Proteomes" id="UP000247523"/>
    </source>
</evidence>
<gene>
    <name evidence="1" type="ORF">C8E03_108123</name>
</gene>
<name>A0A318ELJ2_9FIRM</name>
<dbReference type="RefSeq" id="WP_110291395.1">
    <property type="nucleotide sequence ID" value="NZ_QICS01000008.1"/>
</dbReference>